<keyword evidence="3" id="KW-0547">Nucleotide-binding</keyword>
<organism evidence="5 6">
    <name type="scientific">Elaphomyces granulatus</name>
    <dbReference type="NCBI Taxonomy" id="519963"/>
    <lineage>
        <taxon>Eukaryota</taxon>
        <taxon>Fungi</taxon>
        <taxon>Dikarya</taxon>
        <taxon>Ascomycota</taxon>
        <taxon>Pezizomycotina</taxon>
        <taxon>Eurotiomycetes</taxon>
        <taxon>Eurotiomycetidae</taxon>
        <taxon>Eurotiales</taxon>
        <taxon>Elaphomycetaceae</taxon>
        <taxon>Elaphomyces</taxon>
    </lineage>
</organism>
<dbReference type="InterPro" id="IPR013815">
    <property type="entry name" value="ATP_grasp_subdomain_1"/>
</dbReference>
<keyword evidence="3" id="KW-0067">ATP-binding</keyword>
<evidence type="ECO:0000313" key="5">
    <source>
        <dbReference type="EMBL" id="OXV11880.1"/>
    </source>
</evidence>
<name>A0A232M640_9EURO</name>
<keyword evidence="6" id="KW-1185">Reference proteome</keyword>
<dbReference type="PANTHER" id="PTHR23132:SF23">
    <property type="entry name" value="D-ALANINE--D-ALANINE LIGASE B"/>
    <property type="match status" value="1"/>
</dbReference>
<evidence type="ECO:0000259" key="4">
    <source>
        <dbReference type="PROSITE" id="PS50975"/>
    </source>
</evidence>
<evidence type="ECO:0000256" key="1">
    <source>
        <dbReference type="ARBA" id="ARBA00010871"/>
    </source>
</evidence>
<dbReference type="EMBL" id="NPHW01002241">
    <property type="protein sequence ID" value="OXV11880.1"/>
    <property type="molecule type" value="Genomic_DNA"/>
</dbReference>
<comment type="caution">
    <text evidence="5">The sequence shown here is derived from an EMBL/GenBank/DDBJ whole genome shotgun (WGS) entry which is preliminary data.</text>
</comment>
<dbReference type="Gene3D" id="3.30.470.20">
    <property type="entry name" value="ATP-grasp fold, B domain"/>
    <property type="match status" value="1"/>
</dbReference>
<evidence type="ECO:0000313" key="6">
    <source>
        <dbReference type="Proteomes" id="UP000243515"/>
    </source>
</evidence>
<keyword evidence="2" id="KW-0436">Ligase</keyword>
<dbReference type="Gene3D" id="3.30.1490.20">
    <property type="entry name" value="ATP-grasp fold, A domain"/>
    <property type="match status" value="1"/>
</dbReference>
<protein>
    <recommendedName>
        <fullName evidence="4">ATP-grasp domain-containing protein</fullName>
    </recommendedName>
</protein>
<proteinExistence type="inferred from homology"/>
<dbReference type="AlphaFoldDB" id="A0A232M640"/>
<accession>A0A232M640</accession>
<reference evidence="5 6" key="1">
    <citation type="journal article" date="2015" name="Environ. Microbiol.">
        <title>Metagenome sequence of Elaphomyces granulatus from sporocarp tissue reveals Ascomycota ectomycorrhizal fingerprints of genome expansion and a Proteobacteria-rich microbiome.</title>
        <authorList>
            <person name="Quandt C.A."/>
            <person name="Kohler A."/>
            <person name="Hesse C.N."/>
            <person name="Sharpton T.J."/>
            <person name="Martin F."/>
            <person name="Spatafora J.W."/>
        </authorList>
    </citation>
    <scope>NUCLEOTIDE SEQUENCE [LARGE SCALE GENOMIC DNA]</scope>
    <source>
        <strain evidence="5 6">OSC145934</strain>
    </source>
</reference>
<gene>
    <name evidence="5" type="ORF">Egran_00358</name>
</gene>
<dbReference type="InterPro" id="IPR011761">
    <property type="entry name" value="ATP-grasp"/>
</dbReference>
<sequence>MAYLSGTLSKRLSLVTLPLLGHDIRCCNSRPFYASRRRWSSQPEIGNARVAVLYQAVEPPIINGVRKPVKPGGYQDSGADIAYTLRGKCNVGVITPVQYPDVAKDSGWCFPDTEDGILSAIDAGATHLWANTIVFSSHPLQTSSVLERHQNKVRVVGQPPNLVEKFDDKEYLNDLLRKKTDLPLPKAWTVNTKQDVASFIAKSDLPFPIVGKPIRGRGSHGVRVCQTPDILHQHIVKLLKESPIVMLEQFLAGEEATITVMPPSQGRIDYWAMPVVTRFGHADNVAPYNGVVAVTSNSRVITEKEAERDNSYGTAAQQCETVARLISATAPIRVDIRRFANDAHSPFALFDINLKPNMTGPGRPGREDQASLTAMAAAALGWDYAMLLRNLLSTARSLKEMRAKQPIIS</sequence>
<dbReference type="Pfam" id="PF07478">
    <property type="entry name" value="Dala_Dala_lig_C"/>
    <property type="match status" value="1"/>
</dbReference>
<dbReference type="Proteomes" id="UP000243515">
    <property type="component" value="Unassembled WGS sequence"/>
</dbReference>
<dbReference type="GO" id="GO:0005524">
    <property type="term" value="F:ATP binding"/>
    <property type="evidence" value="ECO:0007669"/>
    <property type="project" value="UniProtKB-UniRule"/>
</dbReference>
<dbReference type="PROSITE" id="PS50975">
    <property type="entry name" value="ATP_GRASP"/>
    <property type="match status" value="1"/>
</dbReference>
<dbReference type="SUPFAM" id="SSF56059">
    <property type="entry name" value="Glutathione synthetase ATP-binding domain-like"/>
    <property type="match status" value="1"/>
</dbReference>
<dbReference type="OrthoDB" id="422362at2759"/>
<feature type="domain" description="ATP-grasp" evidence="4">
    <location>
        <begin position="174"/>
        <end position="393"/>
    </location>
</feature>
<dbReference type="GO" id="GO:0008716">
    <property type="term" value="F:D-alanine-D-alanine ligase activity"/>
    <property type="evidence" value="ECO:0007669"/>
    <property type="project" value="InterPro"/>
</dbReference>
<dbReference type="InterPro" id="IPR011095">
    <property type="entry name" value="Dala_Dala_lig_C"/>
</dbReference>
<dbReference type="PANTHER" id="PTHR23132">
    <property type="entry name" value="D-ALANINE--D-ALANINE LIGASE"/>
    <property type="match status" value="1"/>
</dbReference>
<evidence type="ECO:0000256" key="2">
    <source>
        <dbReference type="ARBA" id="ARBA00022598"/>
    </source>
</evidence>
<comment type="similarity">
    <text evidence="1">Belongs to the D-alanine--D-alanine ligase family.</text>
</comment>
<evidence type="ECO:0000256" key="3">
    <source>
        <dbReference type="PROSITE-ProRule" id="PRU00409"/>
    </source>
</evidence>
<dbReference type="GO" id="GO:0046872">
    <property type="term" value="F:metal ion binding"/>
    <property type="evidence" value="ECO:0007669"/>
    <property type="project" value="InterPro"/>
</dbReference>